<dbReference type="NCBIfam" id="TIGR00756">
    <property type="entry name" value="PPR"/>
    <property type="match status" value="5"/>
</dbReference>
<dbReference type="EMBL" id="ABEU02000003">
    <property type="protein sequence ID" value="PNR58248.1"/>
    <property type="molecule type" value="Genomic_DNA"/>
</dbReference>
<dbReference type="Pfam" id="PF13041">
    <property type="entry name" value="PPR_2"/>
    <property type="match status" value="2"/>
</dbReference>
<dbReference type="Gramene" id="Pp3c3_31860V3.6">
    <property type="protein sequence ID" value="Pp3c3_31860V3.6"/>
    <property type="gene ID" value="Pp3c3_31860"/>
</dbReference>
<accession>A0A2K1KWU7</accession>
<proteinExistence type="predicted"/>
<dbReference type="EnsemblPlants" id="Pp3c3_31860V3.4">
    <property type="protein sequence ID" value="Pp3c3_31860V3.4"/>
    <property type="gene ID" value="Pp3c3_31860"/>
</dbReference>
<dbReference type="EnsemblPlants" id="Pp3c3_31860V3.5">
    <property type="protein sequence ID" value="Pp3c3_31860V3.5"/>
    <property type="gene ID" value="Pp3c3_31860"/>
</dbReference>
<protein>
    <recommendedName>
        <fullName evidence="6">Pentacotripeptide-repeat region of PRORP domain-containing protein</fullName>
    </recommendedName>
</protein>
<dbReference type="Pfam" id="PF13812">
    <property type="entry name" value="PPR_3"/>
    <property type="match status" value="1"/>
</dbReference>
<dbReference type="GeneID" id="112279825"/>
<dbReference type="PANTHER" id="PTHR47493">
    <property type="entry name" value="OS08G0520200 PROTEIN"/>
    <property type="match status" value="1"/>
</dbReference>
<dbReference type="Gramene" id="Pp3c3_31860V3.1">
    <property type="protein sequence ID" value="Pp3c3_31860V3.1"/>
    <property type="gene ID" value="Pp3c3_31860"/>
</dbReference>
<name>A0A2K1KWU7_PHYPA</name>
<feature type="repeat" description="PPR" evidence="2">
    <location>
        <begin position="261"/>
        <end position="295"/>
    </location>
</feature>
<evidence type="ECO:0000313" key="3">
    <source>
        <dbReference type="EMBL" id="PNR58248.1"/>
    </source>
</evidence>
<reference evidence="3 5" key="2">
    <citation type="journal article" date="2018" name="Plant J.">
        <title>The Physcomitrella patens chromosome-scale assembly reveals moss genome structure and evolution.</title>
        <authorList>
            <person name="Lang D."/>
            <person name="Ullrich K.K."/>
            <person name="Murat F."/>
            <person name="Fuchs J."/>
            <person name="Jenkins J."/>
            <person name="Haas F.B."/>
            <person name="Piednoel M."/>
            <person name="Gundlach H."/>
            <person name="Van Bel M."/>
            <person name="Meyberg R."/>
            <person name="Vives C."/>
            <person name="Morata J."/>
            <person name="Symeonidi A."/>
            <person name="Hiss M."/>
            <person name="Muchero W."/>
            <person name="Kamisugi Y."/>
            <person name="Saleh O."/>
            <person name="Blanc G."/>
            <person name="Decker E.L."/>
            <person name="van Gessel N."/>
            <person name="Grimwood J."/>
            <person name="Hayes R.D."/>
            <person name="Graham S.W."/>
            <person name="Gunter L.E."/>
            <person name="McDaniel S.F."/>
            <person name="Hoernstein S.N.W."/>
            <person name="Larsson A."/>
            <person name="Li F.W."/>
            <person name="Perroud P.F."/>
            <person name="Phillips J."/>
            <person name="Ranjan P."/>
            <person name="Rokshar D.S."/>
            <person name="Rothfels C.J."/>
            <person name="Schneider L."/>
            <person name="Shu S."/>
            <person name="Stevenson D.W."/>
            <person name="Thummler F."/>
            <person name="Tillich M."/>
            <person name="Villarreal Aguilar J.C."/>
            <person name="Widiez T."/>
            <person name="Wong G.K."/>
            <person name="Wymore A."/>
            <person name="Zhang Y."/>
            <person name="Zimmer A.D."/>
            <person name="Quatrano R.S."/>
            <person name="Mayer K.F.X."/>
            <person name="Goodstein D."/>
            <person name="Casacuberta J.M."/>
            <person name="Vandepoele K."/>
            <person name="Reski R."/>
            <person name="Cuming A.C."/>
            <person name="Tuskan G.A."/>
            <person name="Maumus F."/>
            <person name="Salse J."/>
            <person name="Schmutz J."/>
            <person name="Rensing S.A."/>
        </authorList>
    </citation>
    <scope>NUCLEOTIDE SEQUENCE [LARGE SCALE GENOMIC DNA]</scope>
    <source>
        <strain evidence="4 5">cv. Gransden 2004</strain>
    </source>
</reference>
<dbReference type="EnsemblPlants" id="Pp3c3_31860V3.6">
    <property type="protein sequence ID" value="Pp3c3_31860V3.6"/>
    <property type="gene ID" value="Pp3c3_31860"/>
</dbReference>
<feature type="repeat" description="PPR" evidence="2">
    <location>
        <begin position="297"/>
        <end position="331"/>
    </location>
</feature>
<feature type="repeat" description="PPR" evidence="2">
    <location>
        <begin position="226"/>
        <end position="260"/>
    </location>
</feature>
<dbReference type="Proteomes" id="UP000006727">
    <property type="component" value="Chromosome 3"/>
</dbReference>
<organism evidence="3">
    <name type="scientific">Physcomitrium patens</name>
    <name type="common">Spreading-leaved earth moss</name>
    <name type="synonym">Physcomitrella patens</name>
    <dbReference type="NCBI Taxonomy" id="3218"/>
    <lineage>
        <taxon>Eukaryota</taxon>
        <taxon>Viridiplantae</taxon>
        <taxon>Streptophyta</taxon>
        <taxon>Embryophyta</taxon>
        <taxon>Bryophyta</taxon>
        <taxon>Bryophytina</taxon>
        <taxon>Bryopsida</taxon>
        <taxon>Funariidae</taxon>
        <taxon>Funariales</taxon>
        <taxon>Funariaceae</taxon>
        <taxon>Physcomitrium</taxon>
    </lineage>
</organism>
<evidence type="ECO:0000256" key="1">
    <source>
        <dbReference type="ARBA" id="ARBA00022737"/>
    </source>
</evidence>
<dbReference type="OMA" id="CNIMALA"/>
<evidence type="ECO:0000256" key="2">
    <source>
        <dbReference type="PROSITE-ProRule" id="PRU00708"/>
    </source>
</evidence>
<dbReference type="RefSeq" id="XP_024370333.1">
    <property type="nucleotide sequence ID" value="XM_024514565.2"/>
</dbReference>
<reference evidence="3 5" key="1">
    <citation type="journal article" date="2008" name="Science">
        <title>The Physcomitrella genome reveals evolutionary insights into the conquest of land by plants.</title>
        <authorList>
            <person name="Rensing S."/>
            <person name="Lang D."/>
            <person name="Zimmer A."/>
            <person name="Terry A."/>
            <person name="Salamov A."/>
            <person name="Shapiro H."/>
            <person name="Nishiyama T."/>
            <person name="Perroud P.-F."/>
            <person name="Lindquist E."/>
            <person name="Kamisugi Y."/>
            <person name="Tanahashi T."/>
            <person name="Sakakibara K."/>
            <person name="Fujita T."/>
            <person name="Oishi K."/>
            <person name="Shin-I T."/>
            <person name="Kuroki Y."/>
            <person name="Toyoda A."/>
            <person name="Suzuki Y."/>
            <person name="Hashimoto A."/>
            <person name="Yamaguchi K."/>
            <person name="Sugano A."/>
            <person name="Kohara Y."/>
            <person name="Fujiyama A."/>
            <person name="Anterola A."/>
            <person name="Aoki S."/>
            <person name="Ashton N."/>
            <person name="Barbazuk W.B."/>
            <person name="Barker E."/>
            <person name="Bennetzen J."/>
            <person name="Bezanilla M."/>
            <person name="Blankenship R."/>
            <person name="Cho S.H."/>
            <person name="Dutcher S."/>
            <person name="Estelle M."/>
            <person name="Fawcett J.A."/>
            <person name="Gundlach H."/>
            <person name="Hanada K."/>
            <person name="Heyl A."/>
            <person name="Hicks K.A."/>
            <person name="Hugh J."/>
            <person name="Lohr M."/>
            <person name="Mayer K."/>
            <person name="Melkozernov A."/>
            <person name="Murata T."/>
            <person name="Nelson D."/>
            <person name="Pils B."/>
            <person name="Prigge M."/>
            <person name="Reiss B."/>
            <person name="Renner T."/>
            <person name="Rombauts S."/>
            <person name="Rushton P."/>
            <person name="Sanderfoot A."/>
            <person name="Schween G."/>
            <person name="Shiu S.-H."/>
            <person name="Stueber K."/>
            <person name="Theodoulou F.L."/>
            <person name="Tu H."/>
            <person name="Van de Peer Y."/>
            <person name="Verrier P.J."/>
            <person name="Waters E."/>
            <person name="Wood A."/>
            <person name="Yang L."/>
            <person name="Cove D."/>
            <person name="Cuming A."/>
            <person name="Hasebe M."/>
            <person name="Lucas S."/>
            <person name="Mishler D.B."/>
            <person name="Reski R."/>
            <person name="Grigoriev I."/>
            <person name="Quatrano R.S."/>
            <person name="Boore J.L."/>
        </authorList>
    </citation>
    <scope>NUCLEOTIDE SEQUENCE [LARGE SCALE GENOMIC DNA]</scope>
    <source>
        <strain evidence="4 5">cv. Gransden 2004</strain>
    </source>
</reference>
<dbReference type="Gene3D" id="1.25.40.10">
    <property type="entry name" value="Tetratricopeptide repeat domain"/>
    <property type="match status" value="3"/>
</dbReference>
<keyword evidence="1" id="KW-0677">Repeat</keyword>
<dbReference type="Gramene" id="Pp3c3_31860V3.4">
    <property type="protein sequence ID" value="Pp3c3_31860V3.4"/>
    <property type="gene ID" value="Pp3c3_31860"/>
</dbReference>
<dbReference type="InterPro" id="IPR011990">
    <property type="entry name" value="TPR-like_helical_dom_sf"/>
</dbReference>
<dbReference type="PaxDb" id="3218-PP1S55_294V6.1"/>
<dbReference type="AlphaFoldDB" id="A0A2K1KWU7"/>
<dbReference type="PANTHER" id="PTHR47493:SF1">
    <property type="entry name" value="OS08G0520200 PROTEIN"/>
    <property type="match status" value="1"/>
</dbReference>
<dbReference type="Gramene" id="Pp3c3_31860V3.5">
    <property type="protein sequence ID" value="Pp3c3_31860V3.5"/>
    <property type="gene ID" value="Pp3c3_31860"/>
</dbReference>
<dbReference type="InterPro" id="IPR002885">
    <property type="entry name" value="PPR_rpt"/>
</dbReference>
<evidence type="ECO:0008006" key="6">
    <source>
        <dbReference type="Google" id="ProtNLM"/>
    </source>
</evidence>
<evidence type="ECO:0000313" key="5">
    <source>
        <dbReference type="Proteomes" id="UP000006727"/>
    </source>
</evidence>
<dbReference type="PROSITE" id="PS51375">
    <property type="entry name" value="PPR"/>
    <property type="match status" value="5"/>
</dbReference>
<sequence>MMLSRCGARQCPAVLDFSRFLHLSLPSLSSSPTLFKFLRSPRFLSLGFSCEDGLFWESLLTTSQRLGIVYPRSHGSRRGNKGIVFCDACWNKSPDSQLADEVGLASTSSQSSSNSQLHEPIYRHSYELTAESSSIQVDDGSALQSRQDTNPMQNDACLKKSGKQRTLHVVDDLESGGSPLDILESMRECNPSSFWTVIDYLHGHRRMAEILEVFKWWQQQDGYKPYELYYTKIIRMLGQAHMPTEARTLFIEMCELGLRPSVVTYTYLLQGYAERGEFEEAEQILRDMILSGDAKPNTTTYAGLIYAYGKHGMYDRMWRTFNRMKTQHIPADEFSYRTLIKAYARGGLFSRMQQTMKEMSRNGMYADSATMNAVVLAYAEAGLVKEMEKQYEVMWKNSFTAGQETIKAIVRAYVKDSLFFQLSGYVKRVGLRKRTMVNYLWNALLLSHAANLAMDDLGVDFQNMKYLGFSPDVTTCNIMALAYSRAKQLEDLHQLIVTMQDNGIAPDLVTYGAVIDVFTEEKLRPNLLEELVEFRNLDVAAEVETDPLVFEVLGKGRFHVACEKLARNMEGERMNQRTYGELVGCFLQSLNKGRSSPPKVSSY</sequence>
<gene>
    <name evidence="4" type="primary">LOC112279825</name>
    <name evidence="3" type="ORF">PHYPA_005243</name>
</gene>
<dbReference type="OrthoDB" id="762539at2759"/>
<keyword evidence="5" id="KW-1185">Reference proteome</keyword>
<feature type="repeat" description="PPR" evidence="2">
    <location>
        <begin position="472"/>
        <end position="506"/>
    </location>
</feature>
<dbReference type="SUPFAM" id="SSF81901">
    <property type="entry name" value="HCP-like"/>
    <property type="match status" value="1"/>
</dbReference>
<dbReference type="EnsemblPlants" id="Pp3c3_31860V3.1">
    <property type="protein sequence ID" value="Pp3c3_31860V3.1"/>
    <property type="gene ID" value="Pp3c3_31860"/>
</dbReference>
<evidence type="ECO:0000313" key="4">
    <source>
        <dbReference type="EnsemblPlants" id="Pp3c3_31860V3.1"/>
    </source>
</evidence>
<feature type="repeat" description="PPR" evidence="2">
    <location>
        <begin position="332"/>
        <end position="366"/>
    </location>
</feature>
<reference evidence="4" key="3">
    <citation type="submission" date="2020-12" db="UniProtKB">
        <authorList>
            <consortium name="EnsemblPlants"/>
        </authorList>
    </citation>
    <scope>IDENTIFICATION</scope>
</reference>